<evidence type="ECO:0000313" key="1">
    <source>
        <dbReference type="EMBL" id="OQE25876.1"/>
    </source>
</evidence>
<gene>
    <name evidence="1" type="ORF">PENFLA_c008G05714</name>
</gene>
<evidence type="ECO:0000313" key="2">
    <source>
        <dbReference type="Proteomes" id="UP000191342"/>
    </source>
</evidence>
<dbReference type="OrthoDB" id="823504at2759"/>
<accession>A0A1V6TI90</accession>
<dbReference type="Proteomes" id="UP000191342">
    <property type="component" value="Unassembled WGS sequence"/>
</dbReference>
<protein>
    <submittedName>
        <fullName evidence="1">Uncharacterized protein</fullName>
    </submittedName>
</protein>
<organism evidence="1 2">
    <name type="scientific">Penicillium flavigenum</name>
    <dbReference type="NCBI Taxonomy" id="254877"/>
    <lineage>
        <taxon>Eukaryota</taxon>
        <taxon>Fungi</taxon>
        <taxon>Dikarya</taxon>
        <taxon>Ascomycota</taxon>
        <taxon>Pezizomycotina</taxon>
        <taxon>Eurotiomycetes</taxon>
        <taxon>Eurotiomycetidae</taxon>
        <taxon>Eurotiales</taxon>
        <taxon>Aspergillaceae</taxon>
        <taxon>Penicillium</taxon>
    </lineage>
</organism>
<dbReference type="AlphaFoldDB" id="A0A1V6TI90"/>
<comment type="caution">
    <text evidence="1">The sequence shown here is derived from an EMBL/GenBank/DDBJ whole genome shotgun (WGS) entry which is preliminary data.</text>
</comment>
<dbReference type="STRING" id="254877.A0A1V6TI90"/>
<proteinExistence type="predicted"/>
<reference evidence="2" key="1">
    <citation type="journal article" date="2017" name="Nat. Microbiol.">
        <title>Global analysis of biosynthetic gene clusters reveals vast potential of secondary metabolite production in Penicillium species.</title>
        <authorList>
            <person name="Nielsen J.C."/>
            <person name="Grijseels S."/>
            <person name="Prigent S."/>
            <person name="Ji B."/>
            <person name="Dainat J."/>
            <person name="Nielsen K.F."/>
            <person name="Frisvad J.C."/>
            <person name="Workman M."/>
            <person name="Nielsen J."/>
        </authorList>
    </citation>
    <scope>NUCLEOTIDE SEQUENCE [LARGE SCALE GENOMIC DNA]</scope>
    <source>
        <strain evidence="2">IBT 14082</strain>
    </source>
</reference>
<sequence length="235" mass="25813">MAEYLLSCGPPLGGKLNGQESTESTLLSAVAALGFTKKRLGRNVNKSEIENFVYRLLDRGASVQQANRYRVNENQPDQQSSPEDLREAVLGVAAPHASYKLASRLIAEGADIHAQQKWYKPGEGLVDKVTALHIASGSWNLEFIQGLVENYGEGEFAEAVTLTDSKGRLPLHWALFSLRHSFEQRSEEETIFKGLKVVKLLLEAHPDTINTQRRGGAAFNFAAAARVDGTHTIEP</sequence>
<dbReference type="InterPro" id="IPR036770">
    <property type="entry name" value="Ankyrin_rpt-contain_sf"/>
</dbReference>
<name>A0A1V6TI90_9EURO</name>
<keyword evidence="2" id="KW-1185">Reference proteome</keyword>
<dbReference type="SUPFAM" id="SSF48403">
    <property type="entry name" value="Ankyrin repeat"/>
    <property type="match status" value="1"/>
</dbReference>
<dbReference type="Gene3D" id="1.25.40.20">
    <property type="entry name" value="Ankyrin repeat-containing domain"/>
    <property type="match status" value="1"/>
</dbReference>
<dbReference type="EMBL" id="MLQL01000008">
    <property type="protein sequence ID" value="OQE25876.1"/>
    <property type="molecule type" value="Genomic_DNA"/>
</dbReference>